<evidence type="ECO:0000259" key="1">
    <source>
        <dbReference type="Pfam" id="PF17262"/>
    </source>
</evidence>
<dbReference type="InterPro" id="IPR041528">
    <property type="entry name" value="Cas6b_N"/>
</dbReference>
<evidence type="ECO:0000313" key="4">
    <source>
        <dbReference type="EMBL" id="TDS28934.1"/>
    </source>
</evidence>
<name>A0A1G8M308_9FIRM</name>
<feature type="domain" description="Cas6b N-terminal" evidence="2">
    <location>
        <begin position="1"/>
        <end position="103"/>
    </location>
</feature>
<evidence type="ECO:0000313" key="5">
    <source>
        <dbReference type="Proteomes" id="UP000198945"/>
    </source>
</evidence>
<evidence type="ECO:0000313" key="3">
    <source>
        <dbReference type="EMBL" id="SDI62275.1"/>
    </source>
</evidence>
<dbReference type="EMBL" id="SOAA01000019">
    <property type="protein sequence ID" value="TDS28934.1"/>
    <property type="molecule type" value="Genomic_DNA"/>
</dbReference>
<proteinExistence type="predicted"/>
<dbReference type="InterPro" id="IPR020209">
    <property type="entry name" value="Cas6b_C"/>
</dbReference>
<dbReference type="Proteomes" id="UP000198945">
    <property type="component" value="Unassembled WGS sequence"/>
</dbReference>
<dbReference type="Proteomes" id="UP000295758">
    <property type="component" value="Unassembled WGS sequence"/>
</dbReference>
<reference evidence="3 5" key="1">
    <citation type="submission" date="2016-10" db="EMBL/GenBank/DDBJ databases">
        <authorList>
            <person name="de Groot N.N."/>
        </authorList>
    </citation>
    <scope>NUCLEOTIDE SEQUENCE [LARGE SCALE GENOMIC DNA]</scope>
    <source>
        <strain evidence="3 5">WG7</strain>
    </source>
</reference>
<accession>A0A1G8M308</accession>
<dbReference type="AlphaFoldDB" id="A0A1G8M308"/>
<dbReference type="Pfam" id="PF17262">
    <property type="entry name" value="Cas6b_C"/>
    <property type="match status" value="1"/>
</dbReference>
<gene>
    <name evidence="4" type="ORF">BY453_11924</name>
    <name evidence="3" type="ORF">SAMN04515654_11023</name>
</gene>
<sequence>MEIKLTKLSYELEDELPVRYGHKLRGYFANKFKDVLFHQHKKDGSLRYKYPLIQYKIIDKKPLIIGLGEGAEKIINNFLNIDELRFENKVYINPAGRLNVDQEELFINNNYDMPAYKYNFITPWLGLSQKNYKKYRHDYLDASAKKKMKFLKRLIIGNILSFAKGIDWWIEEEIVIEAKLEEISVKFKNEAMIGFKGYFYSNIYLPEFIGLGKSTSRGFGTISREEILD</sequence>
<dbReference type="EMBL" id="FNEH01000010">
    <property type="protein sequence ID" value="SDI62275.1"/>
    <property type="molecule type" value="Genomic_DNA"/>
</dbReference>
<feature type="domain" description="Cas6b C-terminal" evidence="1">
    <location>
        <begin position="114"/>
        <end position="224"/>
    </location>
</feature>
<reference evidence="4 6" key="2">
    <citation type="submission" date="2019-03" db="EMBL/GenBank/DDBJ databases">
        <title>Deep subsurface shale carbon reservoir microbial communities from Ohio and West Virginia, USA.</title>
        <authorList>
            <person name="Wrighton K."/>
        </authorList>
    </citation>
    <scope>NUCLEOTIDE SEQUENCE [LARGE SCALE GENOMIC DNA]</scope>
    <source>
        <strain evidence="4 6">UTICA-S4D12</strain>
    </source>
</reference>
<protein>
    <submittedName>
        <fullName evidence="3">Uncharacterized protein</fullName>
    </submittedName>
</protein>
<dbReference type="Pfam" id="PF17955">
    <property type="entry name" value="Cas6b_N"/>
    <property type="match status" value="1"/>
</dbReference>
<organism evidence="3 5">
    <name type="scientific">Halanaerobium congolense</name>
    <dbReference type="NCBI Taxonomy" id="54121"/>
    <lineage>
        <taxon>Bacteria</taxon>
        <taxon>Bacillati</taxon>
        <taxon>Bacillota</taxon>
        <taxon>Clostridia</taxon>
        <taxon>Halanaerobiales</taxon>
        <taxon>Halanaerobiaceae</taxon>
        <taxon>Halanaerobium</taxon>
    </lineage>
</organism>
<evidence type="ECO:0000313" key="6">
    <source>
        <dbReference type="Proteomes" id="UP000295758"/>
    </source>
</evidence>
<evidence type="ECO:0000259" key="2">
    <source>
        <dbReference type="Pfam" id="PF17955"/>
    </source>
</evidence>
<dbReference type="RefSeq" id="WP_089716812.1">
    <property type="nucleotide sequence ID" value="NZ_FNEH01000010.1"/>
</dbReference>